<reference evidence="1 2" key="1">
    <citation type="submission" date="2017-07" db="EMBL/GenBank/DDBJ databases">
        <title>Genome sequencing and assembly of Paenibacillus rigui.</title>
        <authorList>
            <person name="Mayilraj S."/>
        </authorList>
    </citation>
    <scope>NUCLEOTIDE SEQUENCE [LARGE SCALE GENOMIC DNA]</scope>
    <source>
        <strain evidence="1 2">JCM 16352</strain>
    </source>
</reference>
<dbReference type="Pfam" id="PF16162">
    <property type="entry name" value="KwaB"/>
    <property type="match status" value="1"/>
</dbReference>
<evidence type="ECO:0000313" key="1">
    <source>
        <dbReference type="EMBL" id="OXM82524.1"/>
    </source>
</evidence>
<accession>A0A229UGJ7</accession>
<gene>
    <name evidence="1" type="ORF">CF651_30535</name>
</gene>
<dbReference type="EMBL" id="NMQW01000068">
    <property type="protein sequence ID" value="OXM82524.1"/>
    <property type="molecule type" value="Genomic_DNA"/>
</dbReference>
<evidence type="ECO:0000313" key="2">
    <source>
        <dbReference type="Proteomes" id="UP000215509"/>
    </source>
</evidence>
<keyword evidence="2" id="KW-1185">Reference proteome</keyword>
<dbReference type="RefSeq" id="WP_094018643.1">
    <property type="nucleotide sequence ID" value="NZ_NMQW01000068.1"/>
</dbReference>
<organism evidence="1 2">
    <name type="scientific">Paenibacillus rigui</name>
    <dbReference type="NCBI Taxonomy" id="554312"/>
    <lineage>
        <taxon>Bacteria</taxon>
        <taxon>Bacillati</taxon>
        <taxon>Bacillota</taxon>
        <taxon>Bacilli</taxon>
        <taxon>Bacillales</taxon>
        <taxon>Paenibacillaceae</taxon>
        <taxon>Paenibacillus</taxon>
    </lineage>
</organism>
<proteinExistence type="predicted"/>
<protein>
    <submittedName>
        <fullName evidence="1">DUF4868 domain-containing protein</fullName>
    </submittedName>
</protein>
<sequence length="335" mass="38201">MPNLEAVTENIAGQLLEQLSNSISQQQNATNIPCRLYIVGSKLREGTKTRYDVIEPLEIIIDDSVQEWLLSSAKSTVDTLQGLELLEMSETDESGEGIKRYLELTELSELAEWKNCISTVECDSAHETINQDDFKPKVFICHIQIGNQDFYLVKGISETVFLKQRKVMKFIPARGSYQLEEETGSKKIFLDDNWDALLLGDYVVLLNESRVLDLFRYYEKFKEAAEQTLSEISSMDFIADMENIRGFVSERVLFQKKLARAGSTYPMDEVKIERIKELISGGTINLRLNEEGKIECTSTQEMRVVLDVLMDNFVSSLITDEQYKAINKSKLQAGR</sequence>
<comment type="caution">
    <text evidence="1">The sequence shown here is derived from an EMBL/GenBank/DDBJ whole genome shotgun (WGS) entry which is preliminary data.</text>
</comment>
<name>A0A229UGJ7_9BACL</name>
<dbReference type="OrthoDB" id="2988409at2"/>
<dbReference type="InterPro" id="IPR032359">
    <property type="entry name" value="KwaB-like"/>
</dbReference>
<dbReference type="AlphaFoldDB" id="A0A229UGJ7"/>
<dbReference type="Proteomes" id="UP000215509">
    <property type="component" value="Unassembled WGS sequence"/>
</dbReference>